<evidence type="ECO:0008006" key="9">
    <source>
        <dbReference type="Google" id="ProtNLM"/>
    </source>
</evidence>
<sequence>MNNYDFNTRRDVTGVDEGMRAFFKQTYSYMALAVLITGITGYIVKSFFWEQIASLIYGNAVGVIGLIGVQFLLIFMIGRNTLKNTANAFGLLMTFAVVEGLTTGVLLGLYTTASILGVFAATAAVFGGMSAYGLMTKRNLGGLRQALFGLLVGLIVASLINMFFPNGIVNLLISYVAVVVFSLYTAYDNQRLKLMYAQTAGQMDTTGLAINGALSLYLDFINLFFYLLRLFGVMNTRD</sequence>
<evidence type="ECO:0000256" key="2">
    <source>
        <dbReference type="ARBA" id="ARBA00010350"/>
    </source>
</evidence>
<keyword evidence="8" id="KW-1185">Reference proteome</keyword>
<gene>
    <name evidence="7" type="ORF">C5L23_000328</name>
</gene>
<keyword evidence="3 6" id="KW-0812">Transmembrane</keyword>
<keyword evidence="5 6" id="KW-0472">Membrane</keyword>
<feature type="transmembrane region" description="Helical" evidence="6">
    <location>
        <begin position="55"/>
        <end position="77"/>
    </location>
</feature>
<dbReference type="Proteomes" id="UP000295681">
    <property type="component" value="Unassembled WGS sequence"/>
</dbReference>
<keyword evidence="4 6" id="KW-1133">Transmembrane helix</keyword>
<feature type="transmembrane region" description="Helical" evidence="6">
    <location>
        <begin position="89"/>
        <end position="109"/>
    </location>
</feature>
<dbReference type="PANTHER" id="PTHR23291:SF50">
    <property type="entry name" value="PROTEIN LIFEGUARD 4"/>
    <property type="match status" value="1"/>
</dbReference>
<evidence type="ECO:0000313" key="7">
    <source>
        <dbReference type="EMBL" id="TDG68022.1"/>
    </source>
</evidence>
<accession>A0A4R5N7Z4</accession>
<feature type="transmembrane region" description="Helical" evidence="6">
    <location>
        <begin position="29"/>
        <end position="49"/>
    </location>
</feature>
<comment type="subcellular location">
    <subcellularLocation>
        <location evidence="1">Membrane</location>
        <topology evidence="1">Multi-pass membrane protein</topology>
    </subcellularLocation>
</comment>
<feature type="transmembrane region" description="Helical" evidence="6">
    <location>
        <begin position="115"/>
        <end position="134"/>
    </location>
</feature>
<feature type="transmembrane region" description="Helical" evidence="6">
    <location>
        <begin position="170"/>
        <end position="187"/>
    </location>
</feature>
<comment type="similarity">
    <text evidence="2 6">Belongs to the BI1 family.</text>
</comment>
<dbReference type="EMBL" id="PUFI01000014">
    <property type="protein sequence ID" value="TDG68022.1"/>
    <property type="molecule type" value="Genomic_DNA"/>
</dbReference>
<feature type="transmembrane region" description="Helical" evidence="6">
    <location>
        <begin position="208"/>
        <end position="228"/>
    </location>
</feature>
<name>A0A4R5N7Z4_9LACO</name>
<dbReference type="CDD" id="cd10432">
    <property type="entry name" value="BI-1-like_bacterial"/>
    <property type="match status" value="1"/>
</dbReference>
<evidence type="ECO:0000256" key="5">
    <source>
        <dbReference type="ARBA" id="ARBA00023136"/>
    </source>
</evidence>
<dbReference type="PANTHER" id="PTHR23291">
    <property type="entry name" value="BAX INHIBITOR-RELATED"/>
    <property type="match status" value="1"/>
</dbReference>
<evidence type="ECO:0000256" key="1">
    <source>
        <dbReference type="ARBA" id="ARBA00004141"/>
    </source>
</evidence>
<comment type="caution">
    <text evidence="7">The sequence shown here is derived from an EMBL/GenBank/DDBJ whole genome shotgun (WGS) entry which is preliminary data.</text>
</comment>
<feature type="transmembrane region" description="Helical" evidence="6">
    <location>
        <begin position="146"/>
        <end position="164"/>
    </location>
</feature>
<evidence type="ECO:0000313" key="8">
    <source>
        <dbReference type="Proteomes" id="UP000295681"/>
    </source>
</evidence>
<dbReference type="AlphaFoldDB" id="A0A4R5N7Z4"/>
<proteinExistence type="inferred from homology"/>
<organism evidence="7 8">
    <name type="scientific">Leuconostoc fallax</name>
    <dbReference type="NCBI Taxonomy" id="1251"/>
    <lineage>
        <taxon>Bacteria</taxon>
        <taxon>Bacillati</taxon>
        <taxon>Bacillota</taxon>
        <taxon>Bacilli</taxon>
        <taxon>Lactobacillales</taxon>
        <taxon>Lactobacillaceae</taxon>
        <taxon>Leuconostoc</taxon>
    </lineage>
</organism>
<protein>
    <recommendedName>
        <fullName evidence="9">Inner membrane protein YbhL</fullName>
    </recommendedName>
</protein>
<dbReference type="STRING" id="907931.GCA_000165675_01027"/>
<evidence type="ECO:0000256" key="3">
    <source>
        <dbReference type="ARBA" id="ARBA00022692"/>
    </source>
</evidence>
<dbReference type="RefSeq" id="WP_010007867.1">
    <property type="nucleotide sequence ID" value="NZ_JAGYGP010000001.1"/>
</dbReference>
<evidence type="ECO:0000256" key="4">
    <source>
        <dbReference type="ARBA" id="ARBA00022989"/>
    </source>
</evidence>
<evidence type="ECO:0000256" key="6">
    <source>
        <dbReference type="RuleBase" id="RU004379"/>
    </source>
</evidence>
<dbReference type="InterPro" id="IPR006214">
    <property type="entry name" value="Bax_inhibitor_1-related"/>
</dbReference>
<dbReference type="Pfam" id="PF01027">
    <property type="entry name" value="Bax1-I"/>
    <property type="match status" value="1"/>
</dbReference>
<reference evidence="7 8" key="1">
    <citation type="journal article" date="2019" name="Appl. Microbiol. Biotechnol.">
        <title>Uncovering carbohydrate metabolism through a genotype-phenotype association study of 56 lactic acid bacteria genomes.</title>
        <authorList>
            <person name="Buron-Moles G."/>
            <person name="Chailyan A."/>
            <person name="Dolejs I."/>
            <person name="Forster J."/>
            <person name="Miks M.H."/>
        </authorList>
    </citation>
    <scope>NUCLEOTIDE SEQUENCE [LARGE SCALE GENOMIC DNA]</scope>
    <source>
        <strain evidence="7 8">ATCC 700006</strain>
    </source>
</reference>
<dbReference type="GO" id="GO:0005886">
    <property type="term" value="C:plasma membrane"/>
    <property type="evidence" value="ECO:0007669"/>
    <property type="project" value="TreeGrafter"/>
</dbReference>